<keyword evidence="3" id="KW-1185">Reference proteome</keyword>
<gene>
    <name evidence="2" type="ORF">DMP10_05855</name>
</gene>
<dbReference type="AlphaFoldDB" id="A0A3N0AUB7"/>
<sequence length="98" mass="10643">MEVERLKNFFAERNNATFRAHLVRGGAGRSLGAATAARGAILPAVAIPLDIFPSRVTVFNVPNFFSFEETPDQGLMSIRGGSTTRSPRRKNALQAPID</sequence>
<accession>A0A3N0AUB7</accession>
<proteinExistence type="predicted"/>
<evidence type="ECO:0000313" key="2">
    <source>
        <dbReference type="EMBL" id="RNL38139.1"/>
    </source>
</evidence>
<feature type="region of interest" description="Disordered" evidence="1">
    <location>
        <begin position="75"/>
        <end position="98"/>
    </location>
</feature>
<reference evidence="2 3" key="1">
    <citation type="journal article" date="2019" name="Microbiol. Resour. Announc.">
        <title>Draft Genome Sequences of Type Strains of Gordonibacter faecihominis, Paraeggerthella hongkongensis, Parvibacter caecicola,Slackia equolifaciens, Slackia faecicanis, and Slackia isoflavoniconvertens.</title>
        <authorList>
            <person name="Danylec N."/>
            <person name="Stoll D.A."/>
            <person name="Dotsch A."/>
            <person name="Huch M."/>
        </authorList>
    </citation>
    <scope>NUCLEOTIDE SEQUENCE [LARGE SCALE GENOMIC DNA]</scope>
    <source>
        <strain evidence="2 3">DSM 18785</strain>
    </source>
</reference>
<comment type="caution">
    <text evidence="2">The sequence shown here is derived from an EMBL/GenBank/DDBJ whole genome shotgun (WGS) entry which is preliminary data.</text>
</comment>
<evidence type="ECO:0000313" key="3">
    <source>
        <dbReference type="Proteomes" id="UP000278327"/>
    </source>
</evidence>
<dbReference type="Proteomes" id="UP000278327">
    <property type="component" value="Unassembled WGS sequence"/>
</dbReference>
<evidence type="ECO:0000256" key="1">
    <source>
        <dbReference type="SAM" id="MobiDB-lite"/>
    </source>
</evidence>
<organism evidence="2 3">
    <name type="scientific">Adlercreutzia equolifaciens subsp. celatus DSM 18785</name>
    <dbReference type="NCBI Taxonomy" id="1121021"/>
    <lineage>
        <taxon>Bacteria</taxon>
        <taxon>Bacillati</taxon>
        <taxon>Actinomycetota</taxon>
        <taxon>Coriobacteriia</taxon>
        <taxon>Eggerthellales</taxon>
        <taxon>Eggerthellaceae</taxon>
        <taxon>Adlercreutzia</taxon>
    </lineage>
</organism>
<protein>
    <submittedName>
        <fullName evidence="2">Uncharacterized protein</fullName>
    </submittedName>
</protein>
<dbReference type="EMBL" id="QICA01000008">
    <property type="protein sequence ID" value="RNL38139.1"/>
    <property type="molecule type" value="Genomic_DNA"/>
</dbReference>
<name>A0A3N0AUB7_9ACTN</name>